<dbReference type="PANTHER" id="PTHR42715:SF10">
    <property type="entry name" value="BETA-GLUCOSIDASE"/>
    <property type="match status" value="1"/>
</dbReference>
<dbReference type="InterPro" id="IPR017853">
    <property type="entry name" value="GH"/>
</dbReference>
<dbReference type="InterPro" id="IPR013783">
    <property type="entry name" value="Ig-like_fold"/>
</dbReference>
<dbReference type="PANTHER" id="PTHR42715">
    <property type="entry name" value="BETA-GLUCOSIDASE"/>
    <property type="match status" value="1"/>
</dbReference>
<keyword evidence="4" id="KW-0326">Glycosidase</keyword>
<dbReference type="RefSeq" id="WP_138635866.1">
    <property type="nucleotide sequence ID" value="NZ_VCKZ01000043.1"/>
</dbReference>
<gene>
    <name evidence="6" type="ORF">ETD96_09110</name>
</gene>
<dbReference type="Pfam" id="PF14310">
    <property type="entry name" value="Fn3-like"/>
    <property type="match status" value="1"/>
</dbReference>
<dbReference type="GO" id="GO:0004553">
    <property type="term" value="F:hydrolase activity, hydrolyzing O-glycosyl compounds"/>
    <property type="evidence" value="ECO:0007669"/>
    <property type="project" value="InterPro"/>
</dbReference>
<comment type="caution">
    <text evidence="6">The sequence shown here is derived from an EMBL/GenBank/DDBJ whole genome shotgun (WGS) entry which is preliminary data.</text>
</comment>
<dbReference type="Gene3D" id="3.40.50.1700">
    <property type="entry name" value="Glycoside hydrolase family 3 C-terminal domain"/>
    <property type="match status" value="1"/>
</dbReference>
<name>A0A5S4H737_9ACTN</name>
<dbReference type="Pfam" id="PF00933">
    <property type="entry name" value="Glyco_hydro_3"/>
    <property type="match status" value="1"/>
</dbReference>
<dbReference type="OrthoDB" id="3187421at2"/>
<dbReference type="InterPro" id="IPR002772">
    <property type="entry name" value="Glyco_hydro_3_C"/>
</dbReference>
<evidence type="ECO:0000256" key="4">
    <source>
        <dbReference type="RuleBase" id="RU361161"/>
    </source>
</evidence>
<keyword evidence="3" id="KW-0119">Carbohydrate metabolism</keyword>
<dbReference type="Gene3D" id="2.60.40.10">
    <property type="entry name" value="Immunoglobulins"/>
    <property type="match status" value="1"/>
</dbReference>
<dbReference type="SUPFAM" id="SSF51445">
    <property type="entry name" value="(Trans)glycosidases"/>
    <property type="match status" value="1"/>
</dbReference>
<accession>A0A5S4H737</accession>
<dbReference type="SUPFAM" id="SSF52279">
    <property type="entry name" value="Beta-D-glucan exohydrolase, C-terminal domain"/>
    <property type="match status" value="1"/>
</dbReference>
<evidence type="ECO:0000313" key="7">
    <source>
        <dbReference type="Proteomes" id="UP000305238"/>
    </source>
</evidence>
<evidence type="ECO:0000256" key="2">
    <source>
        <dbReference type="ARBA" id="ARBA00022801"/>
    </source>
</evidence>
<dbReference type="InterPro" id="IPR019800">
    <property type="entry name" value="Glyco_hydro_3_AS"/>
</dbReference>
<dbReference type="InterPro" id="IPR026891">
    <property type="entry name" value="Fn3-like"/>
</dbReference>
<dbReference type="InterPro" id="IPR001764">
    <property type="entry name" value="Glyco_hydro_3_N"/>
</dbReference>
<dbReference type="AlphaFoldDB" id="A0A5S4H737"/>
<dbReference type="PRINTS" id="PR00133">
    <property type="entry name" value="GLHYDRLASE3"/>
</dbReference>
<protein>
    <submittedName>
        <fullName evidence="6">Beta-glucosidase</fullName>
    </submittedName>
</protein>
<keyword evidence="2 4" id="KW-0378">Hydrolase</keyword>
<evidence type="ECO:0000259" key="5">
    <source>
        <dbReference type="SMART" id="SM01217"/>
    </source>
</evidence>
<evidence type="ECO:0000313" key="6">
    <source>
        <dbReference type="EMBL" id="TMR40782.1"/>
    </source>
</evidence>
<dbReference type="Pfam" id="PF01915">
    <property type="entry name" value="Glyco_hydro_3_C"/>
    <property type="match status" value="1"/>
</dbReference>
<dbReference type="InterPro" id="IPR050288">
    <property type="entry name" value="Cellulose_deg_GH3"/>
</dbReference>
<organism evidence="6 7">
    <name type="scientific">Actinomadura geliboluensis</name>
    <dbReference type="NCBI Taxonomy" id="882440"/>
    <lineage>
        <taxon>Bacteria</taxon>
        <taxon>Bacillati</taxon>
        <taxon>Actinomycetota</taxon>
        <taxon>Actinomycetes</taxon>
        <taxon>Streptosporangiales</taxon>
        <taxon>Thermomonosporaceae</taxon>
        <taxon>Actinomadura</taxon>
    </lineage>
</organism>
<comment type="similarity">
    <text evidence="1 4">Belongs to the glycosyl hydrolase 3 family.</text>
</comment>
<evidence type="ECO:0000256" key="1">
    <source>
        <dbReference type="ARBA" id="ARBA00005336"/>
    </source>
</evidence>
<dbReference type="PROSITE" id="PS00775">
    <property type="entry name" value="GLYCOSYL_HYDROL_F3"/>
    <property type="match status" value="1"/>
</dbReference>
<dbReference type="InterPro" id="IPR036962">
    <property type="entry name" value="Glyco_hydro_3_N_sf"/>
</dbReference>
<dbReference type="Proteomes" id="UP000305238">
    <property type="component" value="Unassembled WGS sequence"/>
</dbReference>
<reference evidence="6 7" key="1">
    <citation type="submission" date="2019-05" db="EMBL/GenBank/DDBJ databases">
        <title>Draft genome sequence of Actinomadura geliboluensis A8036.</title>
        <authorList>
            <person name="Saricaoglu S."/>
            <person name="Isik K."/>
        </authorList>
    </citation>
    <scope>NUCLEOTIDE SEQUENCE [LARGE SCALE GENOMIC DNA]</scope>
    <source>
        <strain evidence="6 7">A8036</strain>
    </source>
</reference>
<feature type="domain" description="Fibronectin type III-like" evidence="5">
    <location>
        <begin position="594"/>
        <end position="664"/>
    </location>
</feature>
<dbReference type="InterPro" id="IPR036881">
    <property type="entry name" value="Glyco_hydro_3_C_sf"/>
</dbReference>
<proteinExistence type="inferred from homology"/>
<keyword evidence="7" id="KW-1185">Reference proteome</keyword>
<sequence length="757" mass="80574">MTQSEPASAAEPTLNDVAEPTLEEVAELTLEEKASLTSGSSTWRSTAVRDAVPAVTFADGPHGIRRQVKGSGDALGLTNSVPATCFPPAVALGSSWDAALARRVGAALAREASALGADVVLGPGVNIKRSPLCGRNFEYFSEDPHVTGVMGAALVAGIQSRGIGACVKHFAVNNQETDRMRISADVDERTLREIYLAAFEYIVREAAPYTVMSSYNKINGVYASENHWLLTEVLRDEWGFDGLVVSDWGAVNDRAAAVAAGLDLEMPPTRTDQQIVDAVRDGRLDEAAVTRSAARVHALARRVAAAERYEDWDAGAHHDLAREAARGSAVLLKNEHGVLPLTPSARVAVIGELARTPRYQGYGSSHVVPTRLDSAWDALRDAGPEFGFAAGYRLDGAPDEPLKREAVELAAEADVAVLFLGLPGEAESEGFDRTSIDLPEVQVGLLRAVARACSRVVVVLANGGVVAVSGWADDADAILEAWLPGQAGGSAIADLLLGACSPSGRLTETIPHRLADVPSHLHFPGGDGHVAYGEGRYVGYRYYDTLDVDVAYPFGHGLTYTRFEYTDLAVTETGPNAWAVECTVTNVGERAAAEVVQLYVAFDEEHPTRPRHELRGFAKVELEPGAGTRVSFTLTGRDIAWWSVSRGSWRIDVGPFTVEVGASSRDIRLRRAVTAAGDGHVDALSRMSTLGEWLDHPVGGPVLRERIGTRLSESADLPPALFTLVRGIPLAKFSTFGIGLTPDVVDELVAAVSGGVA</sequence>
<dbReference type="GO" id="GO:0005975">
    <property type="term" value="P:carbohydrate metabolic process"/>
    <property type="evidence" value="ECO:0007669"/>
    <property type="project" value="InterPro"/>
</dbReference>
<dbReference type="Gene3D" id="3.20.20.300">
    <property type="entry name" value="Glycoside hydrolase, family 3, N-terminal domain"/>
    <property type="match status" value="1"/>
</dbReference>
<dbReference type="EMBL" id="VCKZ01000043">
    <property type="protein sequence ID" value="TMR40782.1"/>
    <property type="molecule type" value="Genomic_DNA"/>
</dbReference>
<evidence type="ECO:0000256" key="3">
    <source>
        <dbReference type="ARBA" id="ARBA00023277"/>
    </source>
</evidence>
<dbReference type="SMART" id="SM01217">
    <property type="entry name" value="Fn3_like"/>
    <property type="match status" value="1"/>
</dbReference>